<dbReference type="RefSeq" id="WP_015184775.1">
    <property type="nucleotide sequence ID" value="NC_019738.1"/>
</dbReference>
<accession>K9WJS0</accession>
<organism evidence="12 13">
    <name type="scientific">Allocoleopsis franciscana PCC 7113</name>
    <dbReference type="NCBI Taxonomy" id="1173027"/>
    <lineage>
        <taxon>Bacteria</taxon>
        <taxon>Bacillati</taxon>
        <taxon>Cyanobacteriota</taxon>
        <taxon>Cyanophyceae</taxon>
        <taxon>Coleofasciculales</taxon>
        <taxon>Coleofasciculaceae</taxon>
        <taxon>Allocoleopsis</taxon>
        <taxon>Allocoleopsis franciscana</taxon>
    </lineage>
</organism>
<evidence type="ECO:0000313" key="12">
    <source>
        <dbReference type="EMBL" id="AFZ20640.1"/>
    </source>
</evidence>
<dbReference type="InterPro" id="IPR003661">
    <property type="entry name" value="HisK_dim/P_dom"/>
</dbReference>
<evidence type="ECO:0000256" key="7">
    <source>
        <dbReference type="ARBA" id="ARBA00022989"/>
    </source>
</evidence>
<dbReference type="eggNOG" id="COG4191">
    <property type="taxonomic scope" value="Bacteria"/>
</dbReference>
<dbReference type="STRING" id="1173027.Mic7113_4979"/>
<keyword evidence="5" id="KW-0812">Transmembrane</keyword>
<keyword evidence="7" id="KW-1133">Transmembrane helix</keyword>
<evidence type="ECO:0000256" key="9">
    <source>
        <dbReference type="ARBA" id="ARBA00023136"/>
    </source>
</evidence>
<dbReference type="SUPFAM" id="SSF55874">
    <property type="entry name" value="ATPase domain of HSP90 chaperone/DNA topoisomerase II/histidine kinase"/>
    <property type="match status" value="1"/>
</dbReference>
<dbReference type="CDD" id="cd00082">
    <property type="entry name" value="HisKA"/>
    <property type="match status" value="1"/>
</dbReference>
<dbReference type="InterPro" id="IPR004358">
    <property type="entry name" value="Sig_transdc_His_kin-like_C"/>
</dbReference>
<dbReference type="PANTHER" id="PTHR43065:SF50">
    <property type="entry name" value="HISTIDINE KINASE"/>
    <property type="match status" value="1"/>
</dbReference>
<dbReference type="Pfam" id="PF13675">
    <property type="entry name" value="PilJ"/>
    <property type="match status" value="1"/>
</dbReference>
<proteinExistence type="predicted"/>
<evidence type="ECO:0000259" key="11">
    <source>
        <dbReference type="PROSITE" id="PS50109"/>
    </source>
</evidence>
<evidence type="ECO:0000256" key="8">
    <source>
        <dbReference type="ARBA" id="ARBA00023012"/>
    </source>
</evidence>
<comment type="subcellular location">
    <subcellularLocation>
        <location evidence="2">Membrane</location>
        <topology evidence="2">Multi-pass membrane protein</topology>
    </subcellularLocation>
</comment>
<sequence>MQKILRCASIFGNLCYLKLLPIITLALCFDLDKIISVREINAAVINISGRQRMLSQRAALLALRLVSTPDEGEQEKLRQKMLAAIDLMEKSHNGLIHGDPELRLPGQPSEEIQSIYFEAPFYLDQQIRHYISQVRALAQIPSLELTLNHPHVTTIVKASEKDLLEALEALVSQYQKESDEAQLEVELYQAQLYQESCAATAAAQAHAQQLEKALLDLRRTQAQLIETEKLSSIGQMVAGVAHEINNPVSFIYGNLCYASDYVQDLLALLNLYQEYYGKHHPPVQAKIKAIDLDFLLKDLPKVLESMQVGADRVRQIVLSLRNFSRSDRLLMEAVNLHEGIDGTLLILQNRLKARYHRPTIEVVKDYGDLPSVECYAGQINQVFMNLLSNAIDALEEVPNHLGRITIQTRVNPDHSRVIIRICDNGPGITPDVQAQLFDPFFTTKPIGKGTGLGLSISYQIVVEKHGGILKCESAPGKGTEFCIELPLQVSRSLSTLKATAMALQG</sequence>
<dbReference type="Proteomes" id="UP000010471">
    <property type="component" value="Chromosome"/>
</dbReference>
<dbReference type="AlphaFoldDB" id="K9WJS0"/>
<dbReference type="InterPro" id="IPR036890">
    <property type="entry name" value="HATPase_C_sf"/>
</dbReference>
<name>K9WJS0_9CYAN</name>
<evidence type="ECO:0000256" key="6">
    <source>
        <dbReference type="ARBA" id="ARBA00022777"/>
    </source>
</evidence>
<dbReference type="Gene3D" id="3.30.565.10">
    <property type="entry name" value="Histidine kinase-like ATPase, C-terminal domain"/>
    <property type="match status" value="1"/>
</dbReference>
<dbReference type="InterPro" id="IPR029095">
    <property type="entry name" value="NarX-like_N"/>
</dbReference>
<dbReference type="SUPFAM" id="SSF47384">
    <property type="entry name" value="Homodimeric domain of signal transducing histidine kinase"/>
    <property type="match status" value="1"/>
</dbReference>
<dbReference type="KEGG" id="mic:Mic7113_4979"/>
<keyword evidence="9" id="KW-0472">Membrane</keyword>
<gene>
    <name evidence="12" type="ORF">Mic7113_4979</name>
</gene>
<evidence type="ECO:0000256" key="4">
    <source>
        <dbReference type="ARBA" id="ARBA00022553"/>
    </source>
</evidence>
<dbReference type="EC" id="2.7.13.3" evidence="3"/>
<keyword evidence="6 12" id="KW-0808">Transferase</keyword>
<dbReference type="Gene3D" id="1.10.287.130">
    <property type="match status" value="1"/>
</dbReference>
<feature type="domain" description="Histidine kinase" evidence="11">
    <location>
        <begin position="239"/>
        <end position="489"/>
    </location>
</feature>
<evidence type="ECO:0000313" key="13">
    <source>
        <dbReference type="Proteomes" id="UP000010471"/>
    </source>
</evidence>
<dbReference type="HOGENOM" id="CLU_000445_114_72_3"/>
<dbReference type="PATRIC" id="fig|1173027.3.peg.5518"/>
<dbReference type="InterPro" id="IPR005467">
    <property type="entry name" value="His_kinase_dom"/>
</dbReference>
<dbReference type="Pfam" id="PF02518">
    <property type="entry name" value="HATPase_c"/>
    <property type="match status" value="1"/>
</dbReference>
<dbReference type="PANTHER" id="PTHR43065">
    <property type="entry name" value="SENSOR HISTIDINE KINASE"/>
    <property type="match status" value="1"/>
</dbReference>
<evidence type="ECO:0000256" key="5">
    <source>
        <dbReference type="ARBA" id="ARBA00022692"/>
    </source>
</evidence>
<keyword evidence="10" id="KW-0175">Coiled coil</keyword>
<protein>
    <recommendedName>
        <fullName evidence="3">histidine kinase</fullName>
        <ecNumber evidence="3">2.7.13.3</ecNumber>
    </recommendedName>
</protein>
<keyword evidence="8" id="KW-0902">Two-component regulatory system</keyword>
<dbReference type="EMBL" id="CP003630">
    <property type="protein sequence ID" value="AFZ20640.1"/>
    <property type="molecule type" value="Genomic_DNA"/>
</dbReference>
<dbReference type="PROSITE" id="PS50109">
    <property type="entry name" value="HIS_KIN"/>
    <property type="match status" value="1"/>
</dbReference>
<keyword evidence="13" id="KW-1185">Reference proteome</keyword>
<dbReference type="GO" id="GO:0000155">
    <property type="term" value="F:phosphorelay sensor kinase activity"/>
    <property type="evidence" value="ECO:0007669"/>
    <property type="project" value="InterPro"/>
</dbReference>
<evidence type="ECO:0000256" key="3">
    <source>
        <dbReference type="ARBA" id="ARBA00012438"/>
    </source>
</evidence>
<evidence type="ECO:0000256" key="10">
    <source>
        <dbReference type="SAM" id="Coils"/>
    </source>
</evidence>
<reference evidence="12 13" key="1">
    <citation type="submission" date="2012-06" db="EMBL/GenBank/DDBJ databases">
        <title>Finished chromosome of genome of Microcoleus sp. PCC 7113.</title>
        <authorList>
            <consortium name="US DOE Joint Genome Institute"/>
            <person name="Gugger M."/>
            <person name="Coursin T."/>
            <person name="Rippka R."/>
            <person name="Tandeau De Marsac N."/>
            <person name="Huntemann M."/>
            <person name="Wei C.-L."/>
            <person name="Han J."/>
            <person name="Detter J.C."/>
            <person name="Han C."/>
            <person name="Tapia R."/>
            <person name="Chen A."/>
            <person name="Kyrpides N."/>
            <person name="Mavromatis K."/>
            <person name="Markowitz V."/>
            <person name="Szeto E."/>
            <person name="Ivanova N."/>
            <person name="Pagani I."/>
            <person name="Pati A."/>
            <person name="Goodwin L."/>
            <person name="Nordberg H.P."/>
            <person name="Cantor M.N."/>
            <person name="Hua S.X."/>
            <person name="Woyke T."/>
            <person name="Kerfeld C.A."/>
        </authorList>
    </citation>
    <scope>NUCLEOTIDE SEQUENCE [LARGE SCALE GENOMIC DNA]</scope>
    <source>
        <strain evidence="12 13">PCC 7113</strain>
    </source>
</reference>
<dbReference type="InterPro" id="IPR036097">
    <property type="entry name" value="HisK_dim/P_sf"/>
</dbReference>
<evidence type="ECO:0000256" key="2">
    <source>
        <dbReference type="ARBA" id="ARBA00004141"/>
    </source>
</evidence>
<dbReference type="SMART" id="SM00387">
    <property type="entry name" value="HATPase_c"/>
    <property type="match status" value="1"/>
</dbReference>
<keyword evidence="4" id="KW-0597">Phosphoprotein</keyword>
<dbReference type="GO" id="GO:0016020">
    <property type="term" value="C:membrane"/>
    <property type="evidence" value="ECO:0007669"/>
    <property type="project" value="UniProtKB-SubCell"/>
</dbReference>
<dbReference type="PRINTS" id="PR00344">
    <property type="entry name" value="BCTRLSENSOR"/>
</dbReference>
<feature type="coiled-coil region" evidence="10">
    <location>
        <begin position="157"/>
        <end position="230"/>
    </location>
</feature>
<keyword evidence="6 12" id="KW-0418">Kinase</keyword>
<evidence type="ECO:0000256" key="1">
    <source>
        <dbReference type="ARBA" id="ARBA00000085"/>
    </source>
</evidence>
<dbReference type="InterPro" id="IPR003594">
    <property type="entry name" value="HATPase_dom"/>
</dbReference>
<comment type="catalytic activity">
    <reaction evidence="1">
        <text>ATP + protein L-histidine = ADP + protein N-phospho-L-histidine.</text>
        <dbReference type="EC" id="2.7.13.3"/>
    </reaction>
</comment>
<dbReference type="OrthoDB" id="569699at2"/>